<name>A0A426Z1J7_ENSVE</name>
<proteinExistence type="predicted"/>
<reference evidence="1 2" key="1">
    <citation type="journal article" date="2014" name="Agronomy (Basel)">
        <title>A Draft Genome Sequence for Ensete ventricosum, the Drought-Tolerant Tree Against Hunger.</title>
        <authorList>
            <person name="Harrison J."/>
            <person name="Moore K.A."/>
            <person name="Paszkiewicz K."/>
            <person name="Jones T."/>
            <person name="Grant M."/>
            <person name="Ambacheew D."/>
            <person name="Muzemil S."/>
            <person name="Studholme D.J."/>
        </authorList>
    </citation>
    <scope>NUCLEOTIDE SEQUENCE [LARGE SCALE GENOMIC DNA]</scope>
</reference>
<dbReference type="EMBL" id="AMZH03008978">
    <property type="protein sequence ID" value="RRT57850.1"/>
    <property type="molecule type" value="Genomic_DNA"/>
</dbReference>
<accession>A0A426Z1J7</accession>
<dbReference type="Proteomes" id="UP000287651">
    <property type="component" value="Unassembled WGS sequence"/>
</dbReference>
<sequence length="72" mass="8462">MLEIFVTHFRPDRYVPLFGEWTYDSAKWRASVPFIEQLQAFQELIDEGKVIFPDKHQILSLLEPHPLLPVPA</sequence>
<evidence type="ECO:0000313" key="2">
    <source>
        <dbReference type="Proteomes" id="UP000287651"/>
    </source>
</evidence>
<gene>
    <name evidence="1" type="ORF">B296_00037169</name>
</gene>
<dbReference type="AlphaFoldDB" id="A0A426Z1J7"/>
<protein>
    <submittedName>
        <fullName evidence="1">Uncharacterized protein</fullName>
    </submittedName>
</protein>
<comment type="caution">
    <text evidence="1">The sequence shown here is derived from an EMBL/GenBank/DDBJ whole genome shotgun (WGS) entry which is preliminary data.</text>
</comment>
<organism evidence="1 2">
    <name type="scientific">Ensete ventricosum</name>
    <name type="common">Abyssinian banana</name>
    <name type="synonym">Musa ensete</name>
    <dbReference type="NCBI Taxonomy" id="4639"/>
    <lineage>
        <taxon>Eukaryota</taxon>
        <taxon>Viridiplantae</taxon>
        <taxon>Streptophyta</taxon>
        <taxon>Embryophyta</taxon>
        <taxon>Tracheophyta</taxon>
        <taxon>Spermatophyta</taxon>
        <taxon>Magnoliopsida</taxon>
        <taxon>Liliopsida</taxon>
        <taxon>Zingiberales</taxon>
        <taxon>Musaceae</taxon>
        <taxon>Ensete</taxon>
    </lineage>
</organism>
<evidence type="ECO:0000313" key="1">
    <source>
        <dbReference type="EMBL" id="RRT57850.1"/>
    </source>
</evidence>